<dbReference type="WBParaSite" id="EVEC_0001021301-mRNA-1">
    <property type="protein sequence ID" value="EVEC_0001021301-mRNA-1"/>
    <property type="gene ID" value="EVEC_0001021301"/>
</dbReference>
<dbReference type="Proteomes" id="UP000274131">
    <property type="component" value="Unassembled WGS sequence"/>
</dbReference>
<keyword evidence="1" id="KW-0732">Signal</keyword>
<feature type="signal peptide" evidence="1">
    <location>
        <begin position="1"/>
        <end position="27"/>
    </location>
</feature>
<name>A0A0N4VHB2_ENTVE</name>
<dbReference type="EMBL" id="UXUI01010139">
    <property type="protein sequence ID" value="VDD94807.1"/>
    <property type="molecule type" value="Genomic_DNA"/>
</dbReference>
<feature type="chain" id="PRO_5043122931" evidence="1">
    <location>
        <begin position="28"/>
        <end position="421"/>
    </location>
</feature>
<organism evidence="4">
    <name type="scientific">Enterobius vermicularis</name>
    <name type="common">Human pinworm</name>
    <dbReference type="NCBI Taxonomy" id="51028"/>
    <lineage>
        <taxon>Eukaryota</taxon>
        <taxon>Metazoa</taxon>
        <taxon>Ecdysozoa</taxon>
        <taxon>Nematoda</taxon>
        <taxon>Chromadorea</taxon>
        <taxon>Rhabditida</taxon>
        <taxon>Spirurina</taxon>
        <taxon>Oxyuridomorpha</taxon>
        <taxon>Oxyuroidea</taxon>
        <taxon>Oxyuridae</taxon>
        <taxon>Enterobius</taxon>
    </lineage>
</organism>
<protein>
    <submittedName>
        <fullName evidence="4">Signal peptide protein</fullName>
    </submittedName>
</protein>
<evidence type="ECO:0000256" key="1">
    <source>
        <dbReference type="SAM" id="SignalP"/>
    </source>
</evidence>
<reference evidence="4" key="1">
    <citation type="submission" date="2017-02" db="UniProtKB">
        <authorList>
            <consortium name="WormBaseParasite"/>
        </authorList>
    </citation>
    <scope>IDENTIFICATION</scope>
</reference>
<evidence type="ECO:0000313" key="2">
    <source>
        <dbReference type="EMBL" id="VDD94807.1"/>
    </source>
</evidence>
<gene>
    <name evidence="2" type="ORF">EVEC_LOCUS9558</name>
</gene>
<evidence type="ECO:0000313" key="4">
    <source>
        <dbReference type="WBParaSite" id="EVEC_0001021301-mRNA-1"/>
    </source>
</evidence>
<keyword evidence="3" id="KW-1185">Reference proteome</keyword>
<proteinExistence type="predicted"/>
<dbReference type="OrthoDB" id="5857467at2759"/>
<dbReference type="AlphaFoldDB" id="A0A0N4VHB2"/>
<evidence type="ECO:0000313" key="3">
    <source>
        <dbReference type="Proteomes" id="UP000274131"/>
    </source>
</evidence>
<accession>A0A0N4VHB2</accession>
<sequence>MAFIQLSNLFLELYILFQLAVYQLASFHCVMVQKRETDHLKTTLGYLCQCCLPHSYSGVLLGFLQNEWLVENDEAVLSNSFEIVVCSPINCKSSTLSYLGIFVIFKKKTLPKFRPESSTKCSCPEMMFDMFHCTNLHVVSPLQIMNRFRRSTSQRPFSKEIDFMMTIKPWKRSSFRSFPVDSQEKVKHLDAICRELHTRKPCSFGSGATPRSRKSQRLKKKLEQFPYLKRNLLKGVGLFFGYDLPLRILWPAYQKNLKNWTLSKRSKRNGFKFSTPKNSSRFKQLALDKTELLRSFYTVWFMSNLNSKSSKSVDENISPLKFQLSDLVSKLARSPRIEKCFTKIPAGGIRAERIDDAENLSRKCRLTLSRWARAITEARDCNSGDEEDPVEVWNKTLIELESNNDILKDASRSKFRSCKKL</sequence>
<reference evidence="2 3" key="2">
    <citation type="submission" date="2018-10" db="EMBL/GenBank/DDBJ databases">
        <authorList>
            <consortium name="Pathogen Informatics"/>
        </authorList>
    </citation>
    <scope>NUCLEOTIDE SEQUENCE [LARGE SCALE GENOMIC DNA]</scope>
</reference>